<reference evidence="2 3" key="1">
    <citation type="submission" date="2016-10" db="EMBL/GenBank/DDBJ databases">
        <authorList>
            <person name="de Groot N.N."/>
        </authorList>
    </citation>
    <scope>NUCLEOTIDE SEQUENCE [LARGE SCALE GENOMIC DNA]</scope>
    <source>
        <strain evidence="2 3">DSM 17890</strain>
    </source>
</reference>
<dbReference type="InterPro" id="IPR004045">
    <property type="entry name" value="Glutathione_S-Trfase_N"/>
</dbReference>
<protein>
    <submittedName>
        <fullName evidence="2">Glutathione S-transferase</fullName>
    </submittedName>
</protein>
<evidence type="ECO:0000313" key="2">
    <source>
        <dbReference type="EMBL" id="SDX07318.1"/>
    </source>
</evidence>
<keyword evidence="3" id="KW-1185">Reference proteome</keyword>
<keyword evidence="2" id="KW-0808">Transferase</keyword>
<organism evidence="2 3">
    <name type="scientific">Albimonas donghaensis</name>
    <dbReference type="NCBI Taxonomy" id="356660"/>
    <lineage>
        <taxon>Bacteria</taxon>
        <taxon>Pseudomonadati</taxon>
        <taxon>Pseudomonadota</taxon>
        <taxon>Alphaproteobacteria</taxon>
        <taxon>Rhodobacterales</taxon>
        <taxon>Paracoccaceae</taxon>
        <taxon>Albimonas</taxon>
    </lineage>
</organism>
<gene>
    <name evidence="2" type="ORF">SAMN05444336_103213</name>
</gene>
<dbReference type="Pfam" id="PF13417">
    <property type="entry name" value="GST_N_3"/>
    <property type="match status" value="1"/>
</dbReference>
<dbReference type="InterPro" id="IPR036249">
    <property type="entry name" value="Thioredoxin-like_sf"/>
</dbReference>
<dbReference type="Gene3D" id="1.20.1050.10">
    <property type="match status" value="1"/>
</dbReference>
<dbReference type="SUPFAM" id="SSF52833">
    <property type="entry name" value="Thioredoxin-like"/>
    <property type="match status" value="1"/>
</dbReference>
<dbReference type="GO" id="GO:0016034">
    <property type="term" value="F:maleylacetoacetate isomerase activity"/>
    <property type="evidence" value="ECO:0007669"/>
    <property type="project" value="TreeGrafter"/>
</dbReference>
<dbReference type="Proteomes" id="UP000199118">
    <property type="component" value="Unassembled WGS sequence"/>
</dbReference>
<evidence type="ECO:0000259" key="1">
    <source>
        <dbReference type="PROSITE" id="PS50404"/>
    </source>
</evidence>
<dbReference type="GO" id="GO:0006559">
    <property type="term" value="P:L-phenylalanine catabolic process"/>
    <property type="evidence" value="ECO:0007669"/>
    <property type="project" value="TreeGrafter"/>
</dbReference>
<sequence length="210" mass="23413">MSGLILTGLYDSPFVRRAALALTFHGIEFEHRALSVFGDFDEVLKVNPLGRAPALEMEDGRVLVDSRAIIEWVEAWADPERRRLTPREQEDLLVTLKIESVAIGLAELAVSRSLEARREPQYQDPARFARLDRQIGSALSWLEERARVIRTQGMPAHGLSRAGIASVCAVTYLRHRWPDLLDAAGCENLVALTAELEQTEPFTLVPFPAG</sequence>
<proteinExistence type="predicted"/>
<accession>A0A1H2YR81</accession>
<feature type="domain" description="GST N-terminal" evidence="1">
    <location>
        <begin position="2"/>
        <end position="81"/>
    </location>
</feature>
<dbReference type="Gene3D" id="3.40.30.10">
    <property type="entry name" value="Glutaredoxin"/>
    <property type="match status" value="1"/>
</dbReference>
<evidence type="ECO:0000313" key="3">
    <source>
        <dbReference type="Proteomes" id="UP000199118"/>
    </source>
</evidence>
<dbReference type="PROSITE" id="PS50404">
    <property type="entry name" value="GST_NTER"/>
    <property type="match status" value="1"/>
</dbReference>
<dbReference type="STRING" id="356660.SAMN05444336_103213"/>
<dbReference type="CDD" id="cd00570">
    <property type="entry name" value="GST_N_family"/>
    <property type="match status" value="1"/>
</dbReference>
<dbReference type="AlphaFoldDB" id="A0A1H2YR81"/>
<dbReference type="PANTHER" id="PTHR42673">
    <property type="entry name" value="MALEYLACETOACETATE ISOMERASE"/>
    <property type="match status" value="1"/>
</dbReference>
<dbReference type="PANTHER" id="PTHR42673:SF21">
    <property type="entry name" value="GLUTATHIONE S-TRANSFERASE YFCF"/>
    <property type="match status" value="1"/>
</dbReference>
<dbReference type="GO" id="GO:0006749">
    <property type="term" value="P:glutathione metabolic process"/>
    <property type="evidence" value="ECO:0007669"/>
    <property type="project" value="TreeGrafter"/>
</dbReference>
<dbReference type="RefSeq" id="WP_176954706.1">
    <property type="nucleotide sequence ID" value="NZ_FNMZ01000003.1"/>
</dbReference>
<dbReference type="EMBL" id="FNMZ01000003">
    <property type="protein sequence ID" value="SDX07318.1"/>
    <property type="molecule type" value="Genomic_DNA"/>
</dbReference>
<dbReference type="GO" id="GO:0004364">
    <property type="term" value="F:glutathione transferase activity"/>
    <property type="evidence" value="ECO:0007669"/>
    <property type="project" value="TreeGrafter"/>
</dbReference>
<name>A0A1H2YR81_9RHOB</name>